<evidence type="ECO:0000313" key="5">
    <source>
        <dbReference type="Proteomes" id="UP000095463"/>
    </source>
</evidence>
<dbReference type="InterPro" id="IPR011032">
    <property type="entry name" value="GroES-like_sf"/>
</dbReference>
<dbReference type="EMBL" id="LAJE02000044">
    <property type="protein sequence ID" value="OEO32963.1"/>
    <property type="molecule type" value="Genomic_DNA"/>
</dbReference>
<sequence>MRAISCTAPEQLALIEIDRPELQPGWVRVAIRHIGICGTDYHIFEGNFPYFEYPRVIGHELSGTVIDPNGEAFAAGDPVVINPYLNCGHCPACREGRANCCETLKVIGVHAPGGMAEEIVMPAGNLYRADGLSLRDAAMVEFLAIGAHAIRRTAELKPGSRALVVGSGPIGLGVAFFARIAGADVTVIDAAPDKIAATRALGFATFSPAELEGSAFTKIKSTGFDAVFDSTGSIRAMNASLFHARNGGSYTLVGVIKGDLVFPDAEVHRRELTIRASRNAIRADFEHVMESIREGKVPTDKLATHATTMDRVPQDMPIWAHDRTGVIKAIVTV</sequence>
<dbReference type="SUPFAM" id="SSF51735">
    <property type="entry name" value="NAD(P)-binding Rossmann-fold domains"/>
    <property type="match status" value="1"/>
</dbReference>
<dbReference type="InterPro" id="IPR050129">
    <property type="entry name" value="Zn_alcohol_dh"/>
</dbReference>
<evidence type="ECO:0000256" key="1">
    <source>
        <dbReference type="ARBA" id="ARBA00023002"/>
    </source>
</evidence>
<comment type="caution">
    <text evidence="4">The sequence shown here is derived from an EMBL/GenBank/DDBJ whole genome shotgun (WGS) entry which is preliminary data.</text>
</comment>
<organism evidence="4 5">
    <name type="scientific">Devosia insulae DS-56</name>
    <dbReference type="NCBI Taxonomy" id="1116389"/>
    <lineage>
        <taxon>Bacteria</taxon>
        <taxon>Pseudomonadati</taxon>
        <taxon>Pseudomonadota</taxon>
        <taxon>Alphaproteobacteria</taxon>
        <taxon>Hyphomicrobiales</taxon>
        <taxon>Devosiaceae</taxon>
        <taxon>Devosia</taxon>
    </lineage>
</organism>
<dbReference type="Proteomes" id="UP000095463">
    <property type="component" value="Unassembled WGS sequence"/>
</dbReference>
<dbReference type="OrthoDB" id="9809185at2"/>
<evidence type="ECO:0000313" key="4">
    <source>
        <dbReference type="EMBL" id="OEO32963.1"/>
    </source>
</evidence>
<keyword evidence="1" id="KW-0560">Oxidoreductase</keyword>
<dbReference type="InterPro" id="IPR036291">
    <property type="entry name" value="NAD(P)-bd_dom_sf"/>
</dbReference>
<dbReference type="PANTHER" id="PTHR43401:SF3">
    <property type="entry name" value="L-GALACTONATE-5-DEHYDROGENASE"/>
    <property type="match status" value="1"/>
</dbReference>
<dbReference type="CDD" id="cd08261">
    <property type="entry name" value="Zn_ADH7"/>
    <property type="match status" value="1"/>
</dbReference>
<name>A0A1E5XWK1_9HYPH</name>
<accession>A0A1E5XWK1</accession>
<dbReference type="PANTHER" id="PTHR43401">
    <property type="entry name" value="L-THREONINE 3-DEHYDROGENASE"/>
    <property type="match status" value="1"/>
</dbReference>
<proteinExistence type="predicted"/>
<evidence type="ECO:0000259" key="2">
    <source>
        <dbReference type="Pfam" id="PF00107"/>
    </source>
</evidence>
<dbReference type="AlphaFoldDB" id="A0A1E5XWK1"/>
<evidence type="ECO:0000259" key="3">
    <source>
        <dbReference type="Pfam" id="PF08240"/>
    </source>
</evidence>
<keyword evidence="5" id="KW-1185">Reference proteome</keyword>
<feature type="domain" description="Alcohol dehydrogenase-like N-terminal" evidence="3">
    <location>
        <begin position="23"/>
        <end position="128"/>
    </location>
</feature>
<reference evidence="4 5" key="1">
    <citation type="journal article" date="2015" name="Genome Announc.">
        <title>Genome Assemblies of Three Soil-Associated Devosia species: D. insulae, D. limi, and D. soli.</title>
        <authorList>
            <person name="Hassan Y.I."/>
            <person name="Lepp D."/>
            <person name="Zhou T."/>
        </authorList>
    </citation>
    <scope>NUCLEOTIDE SEQUENCE [LARGE SCALE GENOMIC DNA]</scope>
    <source>
        <strain evidence="4 5">DS-56</strain>
    </source>
</reference>
<dbReference type="RefSeq" id="WP_069907926.1">
    <property type="nucleotide sequence ID" value="NZ_LAJE02000044.1"/>
</dbReference>
<gene>
    <name evidence="4" type="ORF">VW23_009120</name>
</gene>
<feature type="domain" description="Alcohol dehydrogenase-like C-terminal" evidence="2">
    <location>
        <begin position="169"/>
        <end position="292"/>
    </location>
</feature>
<dbReference type="InterPro" id="IPR013149">
    <property type="entry name" value="ADH-like_C"/>
</dbReference>
<dbReference type="Pfam" id="PF08240">
    <property type="entry name" value="ADH_N"/>
    <property type="match status" value="1"/>
</dbReference>
<dbReference type="Pfam" id="PF00107">
    <property type="entry name" value="ADH_zinc_N"/>
    <property type="match status" value="1"/>
</dbReference>
<dbReference type="InterPro" id="IPR013154">
    <property type="entry name" value="ADH-like_N"/>
</dbReference>
<dbReference type="SUPFAM" id="SSF50129">
    <property type="entry name" value="GroES-like"/>
    <property type="match status" value="1"/>
</dbReference>
<dbReference type="Gene3D" id="3.40.50.720">
    <property type="entry name" value="NAD(P)-binding Rossmann-like Domain"/>
    <property type="match status" value="1"/>
</dbReference>
<dbReference type="Gene3D" id="3.90.180.10">
    <property type="entry name" value="Medium-chain alcohol dehydrogenases, catalytic domain"/>
    <property type="match status" value="1"/>
</dbReference>
<protein>
    <submittedName>
        <fullName evidence="4">Dehydrogenase</fullName>
    </submittedName>
</protein>
<dbReference type="GO" id="GO:0016491">
    <property type="term" value="F:oxidoreductase activity"/>
    <property type="evidence" value="ECO:0007669"/>
    <property type="project" value="UniProtKB-KW"/>
</dbReference>